<evidence type="ECO:0000256" key="1">
    <source>
        <dbReference type="SAM" id="MobiDB-lite"/>
    </source>
</evidence>
<protein>
    <submittedName>
        <fullName evidence="2">Uncharacterized protein</fullName>
    </submittedName>
</protein>
<accession>A0AA35JPB8</accession>
<dbReference type="EMBL" id="OX395126">
    <property type="protein sequence ID" value="CAI5763667.1"/>
    <property type="molecule type" value="Genomic_DNA"/>
</dbReference>
<sequence length="135" mass="14875">MASVLPGFLLPFSFSPSYEVRNIVTLVDISPASTTAGENIVHKNVLVTHTRPMHGRDWEYGRVIEKYIPSSSNPLHAPNTCNTANRHNLHPPLPQSLMHSSDPCSGRKGSHHQDTRSLNAHVAPPLNKTKDKLGQ</sequence>
<evidence type="ECO:0000313" key="3">
    <source>
        <dbReference type="Proteomes" id="UP001178461"/>
    </source>
</evidence>
<dbReference type="AlphaFoldDB" id="A0AA35JPB8"/>
<keyword evidence="3" id="KW-1185">Reference proteome</keyword>
<feature type="region of interest" description="Disordered" evidence="1">
    <location>
        <begin position="71"/>
        <end position="135"/>
    </location>
</feature>
<dbReference type="Proteomes" id="UP001178461">
    <property type="component" value="Chromosome 1"/>
</dbReference>
<evidence type="ECO:0000313" key="2">
    <source>
        <dbReference type="EMBL" id="CAI5763667.1"/>
    </source>
</evidence>
<name>A0AA35JPB8_9SAUR</name>
<feature type="compositionally biased region" description="Polar residues" evidence="1">
    <location>
        <begin position="71"/>
        <end position="86"/>
    </location>
</feature>
<proteinExistence type="predicted"/>
<gene>
    <name evidence="2" type="ORF">PODLI_1B022568</name>
</gene>
<reference evidence="2" key="1">
    <citation type="submission" date="2022-12" db="EMBL/GenBank/DDBJ databases">
        <authorList>
            <person name="Alioto T."/>
            <person name="Alioto T."/>
            <person name="Gomez Garrido J."/>
        </authorList>
    </citation>
    <scope>NUCLEOTIDE SEQUENCE</scope>
</reference>
<organism evidence="2 3">
    <name type="scientific">Podarcis lilfordi</name>
    <name type="common">Lilford's wall lizard</name>
    <dbReference type="NCBI Taxonomy" id="74358"/>
    <lineage>
        <taxon>Eukaryota</taxon>
        <taxon>Metazoa</taxon>
        <taxon>Chordata</taxon>
        <taxon>Craniata</taxon>
        <taxon>Vertebrata</taxon>
        <taxon>Euteleostomi</taxon>
        <taxon>Lepidosauria</taxon>
        <taxon>Squamata</taxon>
        <taxon>Bifurcata</taxon>
        <taxon>Unidentata</taxon>
        <taxon>Episquamata</taxon>
        <taxon>Laterata</taxon>
        <taxon>Lacertibaenia</taxon>
        <taxon>Lacertidae</taxon>
        <taxon>Podarcis</taxon>
    </lineage>
</organism>